<dbReference type="AlphaFoldDB" id="A0A2H3MDA3"/>
<feature type="region of interest" description="Disordered" evidence="1">
    <location>
        <begin position="40"/>
        <end position="79"/>
    </location>
</feature>
<feature type="compositionally biased region" description="Basic and acidic residues" evidence="1">
    <location>
        <begin position="43"/>
        <end position="74"/>
    </location>
</feature>
<dbReference type="EMBL" id="VLYX01000043">
    <property type="protein sequence ID" value="MDR4328911.1"/>
    <property type="molecule type" value="Genomic_DNA"/>
</dbReference>
<protein>
    <submittedName>
        <fullName evidence="2">Uncharacterized protein</fullName>
    </submittedName>
</protein>
<name>A0A2H3MDA3_9BACI</name>
<evidence type="ECO:0000313" key="3">
    <source>
        <dbReference type="Proteomes" id="UP001248134"/>
    </source>
</evidence>
<evidence type="ECO:0000313" key="2">
    <source>
        <dbReference type="EMBL" id="MDR4328911.1"/>
    </source>
</evidence>
<sequence length="288" mass="33159">MYNYGIVCFYEKNTGEFLMKKIILGTLTTFFLLAGCNNSTESKPVDTKKTAAEETTKSTKNEDKQDTNPKKTEEVLSPTNQSTKDFITPLLVKSETPADIMTIQMQEDKKQKFEEITKKTQASIQKNYDWYIEYLKTVQPGERLPYHENMGITQEEYEFFLSSDQYMKLVKGQEGKIHFKKISDNVYEIQTSSPIKLLNKVQIDFASNTLKTEFGTLNYDDKIEAADGQKITGRWNGEQWRLSNDNFNVKYAIGQLEDSKKTIIYITAKGLLDGKTINQEQVIEFKAQ</sequence>
<comment type="caution">
    <text evidence="2">The sequence shown here is derived from an EMBL/GenBank/DDBJ whole genome shotgun (WGS) entry which is preliminary data.</text>
</comment>
<gene>
    <name evidence="2" type="ORF">FOS08_24345</name>
</gene>
<dbReference type="Proteomes" id="UP001248134">
    <property type="component" value="Unassembled WGS sequence"/>
</dbReference>
<organism evidence="2 3">
    <name type="scientific">Bacillus pseudomycoides</name>
    <dbReference type="NCBI Taxonomy" id="64104"/>
    <lineage>
        <taxon>Bacteria</taxon>
        <taxon>Bacillati</taxon>
        <taxon>Bacillota</taxon>
        <taxon>Bacilli</taxon>
        <taxon>Bacillales</taxon>
        <taxon>Bacillaceae</taxon>
        <taxon>Bacillus</taxon>
        <taxon>Bacillus cereus group</taxon>
    </lineage>
</organism>
<reference evidence="2" key="1">
    <citation type="submission" date="2019-07" db="EMBL/GenBank/DDBJ databases">
        <title>Phylogenomic Reclassification of ATCC Bacillus Strains and Various Taxa within the Genus Bacillus.</title>
        <authorList>
            <person name="Riojas M.A."/>
            <person name="Frank A.M."/>
            <person name="Fenn S.L."/>
            <person name="King S.P."/>
            <person name="Brower S.M."/>
            <person name="Hazbon M.H."/>
        </authorList>
    </citation>
    <scope>NUCLEOTIDE SEQUENCE</scope>
    <source>
        <strain evidence="2">NR-12239</strain>
    </source>
</reference>
<accession>A0A2H3MDA3</accession>
<proteinExistence type="predicted"/>
<evidence type="ECO:0000256" key="1">
    <source>
        <dbReference type="SAM" id="MobiDB-lite"/>
    </source>
</evidence>